<dbReference type="PANTHER" id="PTHR22835">
    <property type="entry name" value="ZINC FINGER FYVE DOMAIN CONTAINING PROTEIN"/>
    <property type="match status" value="1"/>
</dbReference>
<comment type="similarity">
    <text evidence="1">Belongs to the 'GDSL' lipolytic enzyme family.</text>
</comment>
<gene>
    <name evidence="3" type="ORF">SAY86_010080</name>
</gene>
<dbReference type="InterPro" id="IPR001087">
    <property type="entry name" value="GDSL"/>
</dbReference>
<dbReference type="PANTHER" id="PTHR22835:SF546">
    <property type="entry name" value="GDSL-LIKE LIPASE_ACYLHYDROLASE"/>
    <property type="match status" value="1"/>
</dbReference>
<dbReference type="EMBL" id="JAXQNO010000019">
    <property type="protein sequence ID" value="KAK4775145.1"/>
    <property type="molecule type" value="Genomic_DNA"/>
</dbReference>
<organism evidence="3 4">
    <name type="scientific">Trapa natans</name>
    <name type="common">Water chestnut</name>
    <dbReference type="NCBI Taxonomy" id="22666"/>
    <lineage>
        <taxon>Eukaryota</taxon>
        <taxon>Viridiplantae</taxon>
        <taxon>Streptophyta</taxon>
        <taxon>Embryophyta</taxon>
        <taxon>Tracheophyta</taxon>
        <taxon>Spermatophyta</taxon>
        <taxon>Magnoliopsida</taxon>
        <taxon>eudicotyledons</taxon>
        <taxon>Gunneridae</taxon>
        <taxon>Pentapetalae</taxon>
        <taxon>rosids</taxon>
        <taxon>malvids</taxon>
        <taxon>Myrtales</taxon>
        <taxon>Lythraceae</taxon>
        <taxon>Trapa</taxon>
    </lineage>
</organism>
<protein>
    <recommendedName>
        <fullName evidence="5">GDSL esterase/lipase</fullName>
    </recommendedName>
</protein>
<sequence>MRTSYRHGANFATGGSTVRRPTESWFLNGVSPFSLEIQTAQFDQFKVRSTYYFKQYGNKKDDNDDDDDEMKLRDSRLPRPEDFSKTLYVFDIGQNDLAAGFRNLGYEHLERLNETIPDVVEQLAAAVRVKWRAFWIHNTGPIGCLPITHRWVVDPVDGYLDEVGCVKDQNRMASEFNRQLEDKVLLLRDELAGAALTYVDVYLAKYELISGAKEQEGFGDPMKMCCGVEWEDKHVSCGQTATFNGTKVYAGSCKDPSSFISWDGTHYTEAANRWLADRIVNGSFSDQNTPIWHSCRRS</sequence>
<keyword evidence="4" id="KW-1185">Reference proteome</keyword>
<evidence type="ECO:0000313" key="3">
    <source>
        <dbReference type="EMBL" id="KAK4775145.1"/>
    </source>
</evidence>
<comment type="caution">
    <text evidence="3">The sequence shown here is derived from an EMBL/GenBank/DDBJ whole genome shotgun (WGS) entry which is preliminary data.</text>
</comment>
<dbReference type="Pfam" id="PF00657">
    <property type="entry name" value="Lipase_GDSL"/>
    <property type="match status" value="1"/>
</dbReference>
<evidence type="ECO:0008006" key="5">
    <source>
        <dbReference type="Google" id="ProtNLM"/>
    </source>
</evidence>
<accession>A0AAN7QTI7</accession>
<evidence type="ECO:0000313" key="4">
    <source>
        <dbReference type="Proteomes" id="UP001346149"/>
    </source>
</evidence>
<evidence type="ECO:0000256" key="2">
    <source>
        <dbReference type="ARBA" id="ARBA00023180"/>
    </source>
</evidence>
<dbReference type="AlphaFoldDB" id="A0AAN7QTI7"/>
<dbReference type="Gene3D" id="3.40.50.1110">
    <property type="entry name" value="SGNH hydrolase"/>
    <property type="match status" value="1"/>
</dbReference>
<keyword evidence="2" id="KW-0325">Glycoprotein</keyword>
<name>A0AAN7QTI7_TRANT</name>
<evidence type="ECO:0000256" key="1">
    <source>
        <dbReference type="ARBA" id="ARBA00008668"/>
    </source>
</evidence>
<dbReference type="Proteomes" id="UP001346149">
    <property type="component" value="Unassembled WGS sequence"/>
</dbReference>
<proteinExistence type="inferred from homology"/>
<dbReference type="InterPro" id="IPR036514">
    <property type="entry name" value="SGNH_hydro_sf"/>
</dbReference>
<reference evidence="3 4" key="1">
    <citation type="journal article" date="2023" name="Hortic Res">
        <title>Pangenome of water caltrop reveals structural variations and asymmetric subgenome divergence after allopolyploidization.</title>
        <authorList>
            <person name="Zhang X."/>
            <person name="Chen Y."/>
            <person name="Wang L."/>
            <person name="Yuan Y."/>
            <person name="Fang M."/>
            <person name="Shi L."/>
            <person name="Lu R."/>
            <person name="Comes H.P."/>
            <person name="Ma Y."/>
            <person name="Chen Y."/>
            <person name="Huang G."/>
            <person name="Zhou Y."/>
            <person name="Zheng Z."/>
            <person name="Qiu Y."/>
        </authorList>
    </citation>
    <scope>NUCLEOTIDE SEQUENCE [LARGE SCALE GENOMIC DNA]</scope>
    <source>
        <strain evidence="3">F231</strain>
    </source>
</reference>
<dbReference type="GO" id="GO:0016788">
    <property type="term" value="F:hydrolase activity, acting on ester bonds"/>
    <property type="evidence" value="ECO:0007669"/>
    <property type="project" value="InterPro"/>
</dbReference>